<dbReference type="PANTHER" id="PTHR10963">
    <property type="entry name" value="GLYCOSYL HYDROLASE-RELATED"/>
    <property type="match status" value="1"/>
</dbReference>
<sequence>GGCQSKFSSPIGLNTENAACFQDRPSIKAQKCISGVYDFGPSTWVINTEAWNGDVNQADFTVDNDKMANIELGQGNAKLWLRPSNSTTTPGFGVRVSSTSYLLYGTFSVKLLGGAPAGMVTTFISMSDVKDEIDWEFTGGLYTQAQTNIFNKLIDGGDIDYSKGQKFPVADWSTTVSEYTIAWSQTKIDFLINGQLVRTYDASAGGFPNTPSRVQFAVWDGANGQPEGTRSWSMGGAPGYLDWGPGGAQGYSASISQVTIQCADDPVPVGPPVRPEGYKAPTLKDKSMNVAVYGLTGSDYFPVGRPAEVVTQPVPGPSSTSTATQNNNIDPTKPTSSATIEPEEVESS</sequence>
<dbReference type="InterPro" id="IPR013320">
    <property type="entry name" value="ConA-like_dom_sf"/>
</dbReference>
<keyword evidence="3" id="KW-0326">Glycosidase</keyword>
<dbReference type="EMBL" id="JADGJW010001926">
    <property type="protein sequence ID" value="KAJ3200331.1"/>
    <property type="molecule type" value="Genomic_DNA"/>
</dbReference>
<dbReference type="Pfam" id="PF00722">
    <property type="entry name" value="Glyco_hydro_16"/>
    <property type="match status" value="1"/>
</dbReference>
<reference evidence="6" key="1">
    <citation type="submission" date="2020-05" db="EMBL/GenBank/DDBJ databases">
        <title>Phylogenomic resolution of chytrid fungi.</title>
        <authorList>
            <person name="Stajich J.E."/>
            <person name="Amses K."/>
            <person name="Simmons R."/>
            <person name="Seto K."/>
            <person name="Myers J."/>
            <person name="Bonds A."/>
            <person name="Quandt C.A."/>
            <person name="Barry K."/>
            <person name="Liu P."/>
            <person name="Grigoriev I."/>
            <person name="Longcore J.E."/>
            <person name="James T.Y."/>
        </authorList>
    </citation>
    <scope>NUCLEOTIDE SEQUENCE</scope>
    <source>
        <strain evidence="6">JEL0476</strain>
    </source>
</reference>
<feature type="region of interest" description="Disordered" evidence="4">
    <location>
        <begin position="307"/>
        <end position="348"/>
    </location>
</feature>
<evidence type="ECO:0000256" key="1">
    <source>
        <dbReference type="ARBA" id="ARBA00022729"/>
    </source>
</evidence>
<protein>
    <recommendedName>
        <fullName evidence="5">GH16 domain-containing protein</fullName>
    </recommendedName>
</protein>
<feature type="non-terminal residue" evidence="6">
    <location>
        <position position="1"/>
    </location>
</feature>
<keyword evidence="7" id="KW-1185">Reference proteome</keyword>
<name>A0AAD5XWG9_9FUNG</name>
<dbReference type="PROSITE" id="PS51762">
    <property type="entry name" value="GH16_2"/>
    <property type="match status" value="1"/>
</dbReference>
<evidence type="ECO:0000256" key="2">
    <source>
        <dbReference type="ARBA" id="ARBA00022801"/>
    </source>
</evidence>
<gene>
    <name evidence="6" type="ORF">HK099_002723</name>
</gene>
<dbReference type="InterPro" id="IPR050546">
    <property type="entry name" value="Glycosyl_Hydrlase_16"/>
</dbReference>
<dbReference type="InterPro" id="IPR000757">
    <property type="entry name" value="Beta-glucanase-like"/>
</dbReference>
<organism evidence="6 7">
    <name type="scientific">Clydaea vesicula</name>
    <dbReference type="NCBI Taxonomy" id="447962"/>
    <lineage>
        <taxon>Eukaryota</taxon>
        <taxon>Fungi</taxon>
        <taxon>Fungi incertae sedis</taxon>
        <taxon>Chytridiomycota</taxon>
        <taxon>Chytridiomycota incertae sedis</taxon>
        <taxon>Chytridiomycetes</taxon>
        <taxon>Lobulomycetales</taxon>
        <taxon>Lobulomycetaceae</taxon>
        <taxon>Clydaea</taxon>
    </lineage>
</organism>
<keyword evidence="2" id="KW-0378">Hydrolase</keyword>
<dbReference type="SUPFAM" id="SSF49899">
    <property type="entry name" value="Concanavalin A-like lectins/glucanases"/>
    <property type="match status" value="1"/>
</dbReference>
<feature type="domain" description="GH16" evidence="5">
    <location>
        <begin position="1"/>
        <end position="252"/>
    </location>
</feature>
<evidence type="ECO:0000313" key="6">
    <source>
        <dbReference type="EMBL" id="KAJ3200331.1"/>
    </source>
</evidence>
<dbReference type="Proteomes" id="UP001211065">
    <property type="component" value="Unassembled WGS sequence"/>
</dbReference>
<evidence type="ECO:0000256" key="3">
    <source>
        <dbReference type="ARBA" id="ARBA00023295"/>
    </source>
</evidence>
<feature type="non-terminal residue" evidence="6">
    <location>
        <position position="348"/>
    </location>
</feature>
<dbReference type="GO" id="GO:0005975">
    <property type="term" value="P:carbohydrate metabolic process"/>
    <property type="evidence" value="ECO:0007669"/>
    <property type="project" value="InterPro"/>
</dbReference>
<proteinExistence type="predicted"/>
<keyword evidence="1" id="KW-0732">Signal</keyword>
<feature type="compositionally biased region" description="Polar residues" evidence="4">
    <location>
        <begin position="317"/>
        <end position="339"/>
    </location>
</feature>
<evidence type="ECO:0000313" key="7">
    <source>
        <dbReference type="Proteomes" id="UP001211065"/>
    </source>
</evidence>
<dbReference type="Gene3D" id="2.60.120.200">
    <property type="match status" value="1"/>
</dbReference>
<dbReference type="GO" id="GO:0004553">
    <property type="term" value="F:hydrolase activity, hydrolyzing O-glycosyl compounds"/>
    <property type="evidence" value="ECO:0007669"/>
    <property type="project" value="InterPro"/>
</dbReference>
<dbReference type="PANTHER" id="PTHR10963:SF22">
    <property type="entry name" value="GLYCOSIDASE CRH2-RELATED"/>
    <property type="match status" value="1"/>
</dbReference>
<accession>A0AAD5XWG9</accession>
<evidence type="ECO:0000256" key="4">
    <source>
        <dbReference type="SAM" id="MobiDB-lite"/>
    </source>
</evidence>
<evidence type="ECO:0000259" key="5">
    <source>
        <dbReference type="PROSITE" id="PS51762"/>
    </source>
</evidence>
<dbReference type="AlphaFoldDB" id="A0AAD5XWG9"/>
<comment type="caution">
    <text evidence="6">The sequence shown here is derived from an EMBL/GenBank/DDBJ whole genome shotgun (WGS) entry which is preliminary data.</text>
</comment>